<accession>A0A9Q0KIW3</accession>
<keyword evidence="2" id="KW-0723">Serine/threonine-protein kinase</keyword>
<feature type="transmembrane region" description="Helical" evidence="9">
    <location>
        <begin position="43"/>
        <end position="60"/>
    </location>
</feature>
<evidence type="ECO:0000313" key="11">
    <source>
        <dbReference type="Proteomes" id="UP001141806"/>
    </source>
</evidence>
<dbReference type="PANTHER" id="PTHR48005:SF16">
    <property type="entry name" value="MDIS1-INTERACTING RECEPTOR LIKE KINASE 2-LIKE ISOFORM X1"/>
    <property type="match status" value="1"/>
</dbReference>
<evidence type="ECO:0000256" key="1">
    <source>
        <dbReference type="ARBA" id="ARBA00012513"/>
    </source>
</evidence>
<keyword evidence="9" id="KW-0472">Membrane</keyword>
<reference evidence="10" key="1">
    <citation type="journal article" date="2023" name="Plant J.">
        <title>The genome of the king protea, Protea cynaroides.</title>
        <authorList>
            <person name="Chang J."/>
            <person name="Duong T.A."/>
            <person name="Schoeman C."/>
            <person name="Ma X."/>
            <person name="Roodt D."/>
            <person name="Barker N."/>
            <person name="Li Z."/>
            <person name="Van de Peer Y."/>
            <person name="Mizrachi E."/>
        </authorList>
    </citation>
    <scope>NUCLEOTIDE SEQUENCE</scope>
    <source>
        <tissue evidence="10">Young leaves</tissue>
    </source>
</reference>
<dbReference type="InterPro" id="IPR011009">
    <property type="entry name" value="Kinase-like_dom_sf"/>
</dbReference>
<dbReference type="EC" id="2.7.11.1" evidence="1"/>
<comment type="catalytic activity">
    <reaction evidence="7">
        <text>L-threonyl-[protein] + ATP = O-phospho-L-threonyl-[protein] + ADP + H(+)</text>
        <dbReference type="Rhea" id="RHEA:46608"/>
        <dbReference type="Rhea" id="RHEA-COMP:11060"/>
        <dbReference type="Rhea" id="RHEA-COMP:11605"/>
        <dbReference type="ChEBI" id="CHEBI:15378"/>
        <dbReference type="ChEBI" id="CHEBI:30013"/>
        <dbReference type="ChEBI" id="CHEBI:30616"/>
        <dbReference type="ChEBI" id="CHEBI:61977"/>
        <dbReference type="ChEBI" id="CHEBI:456216"/>
        <dbReference type="EC" id="2.7.11.1"/>
    </reaction>
</comment>
<proteinExistence type="predicted"/>
<dbReference type="GO" id="GO:0005524">
    <property type="term" value="F:ATP binding"/>
    <property type="evidence" value="ECO:0007669"/>
    <property type="project" value="UniProtKB-KW"/>
</dbReference>
<evidence type="ECO:0000256" key="8">
    <source>
        <dbReference type="ARBA" id="ARBA00048679"/>
    </source>
</evidence>
<evidence type="ECO:0000256" key="2">
    <source>
        <dbReference type="ARBA" id="ARBA00022527"/>
    </source>
</evidence>
<keyword evidence="9" id="KW-1133">Transmembrane helix</keyword>
<dbReference type="InterPro" id="IPR051420">
    <property type="entry name" value="Ser_Thr_Kinases_DiverseReg"/>
</dbReference>
<dbReference type="SUPFAM" id="SSF56112">
    <property type="entry name" value="Protein kinase-like (PK-like)"/>
    <property type="match status" value="1"/>
</dbReference>
<dbReference type="Gene3D" id="3.30.200.20">
    <property type="entry name" value="Phosphorylase Kinase, domain 1"/>
    <property type="match status" value="1"/>
</dbReference>
<keyword evidence="11" id="KW-1185">Reference proteome</keyword>
<dbReference type="AlphaFoldDB" id="A0A9Q0KIW3"/>
<evidence type="ECO:0000256" key="9">
    <source>
        <dbReference type="SAM" id="Phobius"/>
    </source>
</evidence>
<evidence type="ECO:0000256" key="7">
    <source>
        <dbReference type="ARBA" id="ARBA00047899"/>
    </source>
</evidence>
<protein>
    <recommendedName>
        <fullName evidence="1">non-specific serine/threonine protein kinase</fullName>
        <ecNumber evidence="1">2.7.11.1</ecNumber>
    </recommendedName>
</protein>
<evidence type="ECO:0000256" key="5">
    <source>
        <dbReference type="ARBA" id="ARBA00022777"/>
    </source>
</evidence>
<gene>
    <name evidence="10" type="ORF">NE237_004506</name>
</gene>
<evidence type="ECO:0000256" key="3">
    <source>
        <dbReference type="ARBA" id="ARBA00022679"/>
    </source>
</evidence>
<keyword evidence="5" id="KW-0418">Kinase</keyword>
<evidence type="ECO:0000256" key="6">
    <source>
        <dbReference type="ARBA" id="ARBA00022840"/>
    </source>
</evidence>
<keyword evidence="4" id="KW-0547">Nucleotide-binding</keyword>
<comment type="catalytic activity">
    <reaction evidence="8">
        <text>L-seryl-[protein] + ATP = O-phospho-L-seryl-[protein] + ADP + H(+)</text>
        <dbReference type="Rhea" id="RHEA:17989"/>
        <dbReference type="Rhea" id="RHEA-COMP:9863"/>
        <dbReference type="Rhea" id="RHEA-COMP:11604"/>
        <dbReference type="ChEBI" id="CHEBI:15378"/>
        <dbReference type="ChEBI" id="CHEBI:29999"/>
        <dbReference type="ChEBI" id="CHEBI:30616"/>
        <dbReference type="ChEBI" id="CHEBI:83421"/>
        <dbReference type="ChEBI" id="CHEBI:456216"/>
        <dbReference type="EC" id="2.7.11.1"/>
    </reaction>
</comment>
<evidence type="ECO:0000313" key="10">
    <source>
        <dbReference type="EMBL" id="KAJ4971407.1"/>
    </source>
</evidence>
<comment type="caution">
    <text evidence="10">The sequence shown here is derived from an EMBL/GenBank/DDBJ whole genome shotgun (WGS) entry which is preliminary data.</text>
</comment>
<keyword evidence="3" id="KW-0808">Transferase</keyword>
<name>A0A9Q0KIW3_9MAGN</name>
<dbReference type="GO" id="GO:0004674">
    <property type="term" value="F:protein serine/threonine kinase activity"/>
    <property type="evidence" value="ECO:0007669"/>
    <property type="project" value="UniProtKB-KW"/>
</dbReference>
<sequence>MVSLVSLDLLYNGLEGIVPSNSVFRNASSPQAFTNNKGLCGEFQGTVFLVFAIIGVLFLSQEKVKKGNTEATKRNHDNIFSIWDLNGNMAYEDINKATEDFDVNYCIGTETFGSVYKVVLPTSHIVALKKFHPLEGEEIVDEKSFANEIRVLL</sequence>
<dbReference type="PANTHER" id="PTHR48005">
    <property type="entry name" value="LEUCINE RICH REPEAT KINASE 2"/>
    <property type="match status" value="1"/>
</dbReference>
<dbReference type="EMBL" id="JAMYWD010000005">
    <property type="protein sequence ID" value="KAJ4971407.1"/>
    <property type="molecule type" value="Genomic_DNA"/>
</dbReference>
<organism evidence="10 11">
    <name type="scientific">Protea cynaroides</name>
    <dbReference type="NCBI Taxonomy" id="273540"/>
    <lineage>
        <taxon>Eukaryota</taxon>
        <taxon>Viridiplantae</taxon>
        <taxon>Streptophyta</taxon>
        <taxon>Embryophyta</taxon>
        <taxon>Tracheophyta</taxon>
        <taxon>Spermatophyta</taxon>
        <taxon>Magnoliopsida</taxon>
        <taxon>Proteales</taxon>
        <taxon>Proteaceae</taxon>
        <taxon>Protea</taxon>
    </lineage>
</organism>
<dbReference type="OrthoDB" id="676979at2759"/>
<keyword evidence="9" id="KW-0812">Transmembrane</keyword>
<evidence type="ECO:0000256" key="4">
    <source>
        <dbReference type="ARBA" id="ARBA00022741"/>
    </source>
</evidence>
<dbReference type="Proteomes" id="UP001141806">
    <property type="component" value="Unassembled WGS sequence"/>
</dbReference>
<keyword evidence="6" id="KW-0067">ATP-binding</keyword>